<accession>A0A841R0C1</accession>
<evidence type="ECO:0000313" key="12">
    <source>
        <dbReference type="Proteomes" id="UP000591941"/>
    </source>
</evidence>
<dbReference type="SUPFAM" id="SSF55252">
    <property type="entry name" value="C-terminal domain of arginine repressor"/>
    <property type="match status" value="1"/>
</dbReference>
<dbReference type="GO" id="GO:0003677">
    <property type="term" value="F:DNA binding"/>
    <property type="evidence" value="ECO:0007669"/>
    <property type="project" value="UniProtKB-KW"/>
</dbReference>
<dbReference type="HAMAP" id="MF_00173">
    <property type="entry name" value="Arg_repressor"/>
    <property type="match status" value="1"/>
</dbReference>
<keyword evidence="7" id="KW-0028">Amino-acid biosynthesis</keyword>
<evidence type="ECO:0000256" key="8">
    <source>
        <dbReference type="NCBIfam" id="TIGR01529"/>
    </source>
</evidence>
<dbReference type="Gene3D" id="1.10.10.10">
    <property type="entry name" value="Winged helix-like DNA-binding domain superfamily/Winged helix DNA-binding domain"/>
    <property type="match status" value="1"/>
</dbReference>
<evidence type="ECO:0000256" key="3">
    <source>
        <dbReference type="ARBA" id="ARBA00022490"/>
    </source>
</evidence>
<dbReference type="EMBL" id="JACHHI010000001">
    <property type="protein sequence ID" value="MBB6477183.1"/>
    <property type="molecule type" value="Genomic_DNA"/>
</dbReference>
<dbReference type="GO" id="GO:1900079">
    <property type="term" value="P:regulation of arginine biosynthetic process"/>
    <property type="evidence" value="ECO:0007669"/>
    <property type="project" value="UniProtKB-UniRule"/>
</dbReference>
<keyword evidence="7" id="KW-0678">Repressor</keyword>
<gene>
    <name evidence="7" type="primary">argR</name>
    <name evidence="11" type="ORF">HNR45_000205</name>
</gene>
<feature type="domain" description="Arginine repressor DNA-binding" evidence="9">
    <location>
        <begin position="1"/>
        <end position="69"/>
    </location>
</feature>
<dbReference type="GO" id="GO:0034618">
    <property type="term" value="F:arginine binding"/>
    <property type="evidence" value="ECO:0007669"/>
    <property type="project" value="InterPro"/>
</dbReference>
<dbReference type="GeneID" id="93485494"/>
<dbReference type="Pfam" id="PF02863">
    <property type="entry name" value="Arg_repressor_C"/>
    <property type="match status" value="1"/>
</dbReference>
<dbReference type="AlphaFoldDB" id="A0A841R0C1"/>
<keyword evidence="7" id="KW-0055">Arginine biosynthesis</keyword>
<evidence type="ECO:0000256" key="7">
    <source>
        <dbReference type="HAMAP-Rule" id="MF_00173"/>
    </source>
</evidence>
<dbReference type="GO" id="GO:0003700">
    <property type="term" value="F:DNA-binding transcription factor activity"/>
    <property type="evidence" value="ECO:0007669"/>
    <property type="project" value="UniProtKB-UniRule"/>
</dbReference>
<evidence type="ECO:0000256" key="6">
    <source>
        <dbReference type="ARBA" id="ARBA00023163"/>
    </source>
</evidence>
<dbReference type="InterPro" id="IPR020900">
    <property type="entry name" value="Arg_repress_DNA-bd"/>
</dbReference>
<dbReference type="InterPro" id="IPR036388">
    <property type="entry name" value="WH-like_DNA-bd_sf"/>
</dbReference>
<dbReference type="Gene3D" id="3.30.1360.40">
    <property type="match status" value="1"/>
</dbReference>
<evidence type="ECO:0000256" key="4">
    <source>
        <dbReference type="ARBA" id="ARBA00023015"/>
    </source>
</evidence>
<evidence type="ECO:0000313" key="11">
    <source>
        <dbReference type="EMBL" id="MBB6477183.1"/>
    </source>
</evidence>
<dbReference type="GO" id="GO:0006526">
    <property type="term" value="P:L-arginine biosynthetic process"/>
    <property type="evidence" value="ECO:0007669"/>
    <property type="project" value="UniProtKB-UniPathway"/>
</dbReference>
<evidence type="ECO:0000259" key="10">
    <source>
        <dbReference type="Pfam" id="PF02863"/>
    </source>
</evidence>
<dbReference type="GO" id="GO:0005737">
    <property type="term" value="C:cytoplasm"/>
    <property type="evidence" value="ECO:0007669"/>
    <property type="project" value="UniProtKB-SubCell"/>
</dbReference>
<dbReference type="InterPro" id="IPR001669">
    <property type="entry name" value="Arg_repress"/>
</dbReference>
<keyword evidence="3 7" id="KW-0963">Cytoplasm</keyword>
<dbReference type="GO" id="GO:0051259">
    <property type="term" value="P:protein complex oligomerization"/>
    <property type="evidence" value="ECO:0007669"/>
    <property type="project" value="InterPro"/>
</dbReference>
<keyword evidence="12" id="KW-1185">Reference proteome</keyword>
<dbReference type="PANTHER" id="PTHR34471">
    <property type="entry name" value="ARGININE REPRESSOR"/>
    <property type="match status" value="1"/>
</dbReference>
<protein>
    <recommendedName>
        <fullName evidence="7 8">Arginine repressor</fullName>
    </recommendedName>
</protein>
<sequence length="153" mass="17042">MKKKYRYAKIRDIIQKEVIETQEELAAALADEGVSVTQATISRDIKELMLIKIPTEDGRYRYAVSPEQPALFAKDRFISLFQGTITSIQYSGNLVVIQTLPGSAQAVAYALDNTDIQEIVGTIAGDDTILLVVSEGKDPKKVKDRLYSFLREA</sequence>
<feature type="domain" description="Arginine repressor C-terminal" evidence="10">
    <location>
        <begin position="82"/>
        <end position="146"/>
    </location>
</feature>
<keyword evidence="4 7" id="KW-0805">Transcription regulation</keyword>
<comment type="caution">
    <text evidence="11">The sequence shown here is derived from an EMBL/GenBank/DDBJ whole genome shotgun (WGS) entry which is preliminary data.</text>
</comment>
<dbReference type="InterPro" id="IPR036251">
    <property type="entry name" value="Arg_repress_C_sf"/>
</dbReference>
<dbReference type="Pfam" id="PF01316">
    <property type="entry name" value="Arg_repressor"/>
    <property type="match status" value="1"/>
</dbReference>
<comment type="function">
    <text evidence="7">Regulates arginine biosynthesis genes.</text>
</comment>
<dbReference type="PANTHER" id="PTHR34471:SF1">
    <property type="entry name" value="ARGININE REPRESSOR"/>
    <property type="match status" value="1"/>
</dbReference>
<dbReference type="RefSeq" id="WP_159821914.1">
    <property type="nucleotide sequence ID" value="NZ_CABWNB010000001.1"/>
</dbReference>
<keyword evidence="5 7" id="KW-0238">DNA-binding</keyword>
<evidence type="ECO:0000259" key="9">
    <source>
        <dbReference type="Pfam" id="PF01316"/>
    </source>
</evidence>
<dbReference type="InterPro" id="IPR036390">
    <property type="entry name" value="WH_DNA-bd_sf"/>
</dbReference>
<dbReference type="SUPFAM" id="SSF46785">
    <property type="entry name" value="Winged helix' DNA-binding domain"/>
    <property type="match status" value="1"/>
</dbReference>
<dbReference type="NCBIfam" id="TIGR01529">
    <property type="entry name" value="argR_whole"/>
    <property type="match status" value="1"/>
</dbReference>
<dbReference type="InterPro" id="IPR020899">
    <property type="entry name" value="Arg_repress_C"/>
</dbReference>
<organism evidence="11 12">
    <name type="scientific">Negativicoccus succinicivorans</name>
    <dbReference type="NCBI Taxonomy" id="620903"/>
    <lineage>
        <taxon>Bacteria</taxon>
        <taxon>Bacillati</taxon>
        <taxon>Bacillota</taxon>
        <taxon>Negativicutes</taxon>
        <taxon>Veillonellales</taxon>
        <taxon>Veillonellaceae</taxon>
        <taxon>Negativicoccus</taxon>
    </lineage>
</organism>
<dbReference type="Proteomes" id="UP000591941">
    <property type="component" value="Unassembled WGS sequence"/>
</dbReference>
<keyword evidence="6 7" id="KW-0804">Transcription</keyword>
<name>A0A841R0C1_9FIRM</name>
<comment type="pathway">
    <text evidence="7">Amino-acid biosynthesis; L-arginine biosynthesis [regulation].</text>
</comment>
<dbReference type="UniPathway" id="UPA00068"/>
<reference evidence="11 12" key="1">
    <citation type="submission" date="2020-08" db="EMBL/GenBank/DDBJ databases">
        <title>Genomic Encyclopedia of Type Strains, Phase IV (KMG-IV): sequencing the most valuable type-strain genomes for metagenomic binning, comparative biology and taxonomic classification.</title>
        <authorList>
            <person name="Goeker M."/>
        </authorList>
    </citation>
    <scope>NUCLEOTIDE SEQUENCE [LARGE SCALE GENOMIC DNA]</scope>
    <source>
        <strain evidence="11 12">DSM 21255</strain>
    </source>
</reference>
<evidence type="ECO:0000256" key="5">
    <source>
        <dbReference type="ARBA" id="ARBA00023125"/>
    </source>
</evidence>
<comment type="similarity">
    <text evidence="2 7">Belongs to the ArgR family.</text>
</comment>
<proteinExistence type="inferred from homology"/>
<dbReference type="OrthoDB" id="9807089at2"/>
<dbReference type="PRINTS" id="PR01467">
    <property type="entry name" value="ARGREPRESSOR"/>
</dbReference>
<evidence type="ECO:0000256" key="1">
    <source>
        <dbReference type="ARBA" id="ARBA00004496"/>
    </source>
</evidence>
<evidence type="ECO:0000256" key="2">
    <source>
        <dbReference type="ARBA" id="ARBA00008316"/>
    </source>
</evidence>
<comment type="subcellular location">
    <subcellularLocation>
        <location evidence="1 7">Cytoplasm</location>
    </subcellularLocation>
</comment>